<evidence type="ECO:0000256" key="1">
    <source>
        <dbReference type="SAM" id="MobiDB-lite"/>
    </source>
</evidence>
<keyword evidence="3" id="KW-1185">Reference proteome</keyword>
<feature type="region of interest" description="Disordered" evidence="1">
    <location>
        <begin position="143"/>
        <end position="231"/>
    </location>
</feature>
<feature type="compositionally biased region" description="Low complexity" evidence="1">
    <location>
        <begin position="169"/>
        <end position="183"/>
    </location>
</feature>
<comment type="caution">
    <text evidence="2">The sequence shown here is derived from an EMBL/GenBank/DDBJ whole genome shotgun (WGS) entry which is preliminary data.</text>
</comment>
<dbReference type="Proteomes" id="UP000311382">
    <property type="component" value="Unassembled WGS sequence"/>
</dbReference>
<reference evidence="2 3" key="1">
    <citation type="submission" date="2019-03" db="EMBL/GenBank/DDBJ databases">
        <title>Rhodosporidium diobovatum UCD-FST 08-225 genome sequencing, assembly, and annotation.</title>
        <authorList>
            <person name="Fakankun I.U."/>
            <person name="Fristensky B."/>
            <person name="Levin D.B."/>
        </authorList>
    </citation>
    <scope>NUCLEOTIDE SEQUENCE [LARGE SCALE GENOMIC DNA]</scope>
    <source>
        <strain evidence="2 3">UCD-FST 08-225</strain>
    </source>
</reference>
<evidence type="ECO:0000313" key="3">
    <source>
        <dbReference type="Proteomes" id="UP000311382"/>
    </source>
</evidence>
<protein>
    <submittedName>
        <fullName evidence="2">Uncharacterized protein</fullName>
    </submittedName>
</protein>
<dbReference type="AlphaFoldDB" id="A0A5C5FP00"/>
<proteinExistence type="predicted"/>
<name>A0A5C5FP00_9BASI</name>
<gene>
    <name evidence="2" type="ORF">DMC30DRAFT_50115</name>
</gene>
<sequence length="231" mass="23841">MAGAACITVAYATSDGTAYNAFAFFACTFPFASSPGACVSLLHRNALRAAHESTLGAGPSPPQGATPPSARCACHGGDTRYCKSLSVAHTAAHVAELGPSAAARPPDDEAAPAPHLSSVTGAASRDLAFPVALPLLRCGRCGGTGTRGRVDRAGERARRKREVEERASRSSGISVTVEVQVTEEQAEDDFVPTEDGYHLVEEEEEEEGGSPPKARGSQGSSPSVVPQGKPR</sequence>
<dbReference type="EMBL" id="SOZI01000134">
    <property type="protein sequence ID" value="TNY18530.1"/>
    <property type="molecule type" value="Genomic_DNA"/>
</dbReference>
<organism evidence="2 3">
    <name type="scientific">Rhodotorula diobovata</name>
    <dbReference type="NCBI Taxonomy" id="5288"/>
    <lineage>
        <taxon>Eukaryota</taxon>
        <taxon>Fungi</taxon>
        <taxon>Dikarya</taxon>
        <taxon>Basidiomycota</taxon>
        <taxon>Pucciniomycotina</taxon>
        <taxon>Microbotryomycetes</taxon>
        <taxon>Sporidiobolales</taxon>
        <taxon>Sporidiobolaceae</taxon>
        <taxon>Rhodotorula</taxon>
    </lineage>
</organism>
<accession>A0A5C5FP00</accession>
<feature type="compositionally biased region" description="Basic and acidic residues" evidence="1">
    <location>
        <begin position="148"/>
        <end position="168"/>
    </location>
</feature>
<evidence type="ECO:0000313" key="2">
    <source>
        <dbReference type="EMBL" id="TNY18530.1"/>
    </source>
</evidence>